<protein>
    <submittedName>
        <fullName evidence="2">Parvulin-like peptidyl-prolyl isomerase</fullName>
    </submittedName>
</protein>
<name>A0A840V0V8_9BACT</name>
<dbReference type="SUPFAM" id="SSF54534">
    <property type="entry name" value="FKBP-like"/>
    <property type="match status" value="1"/>
</dbReference>
<keyword evidence="2" id="KW-0413">Isomerase</keyword>
<dbReference type="Proteomes" id="UP000557717">
    <property type="component" value="Unassembled WGS sequence"/>
</dbReference>
<keyword evidence="3" id="KW-1185">Reference proteome</keyword>
<accession>A0A840V0V8</accession>
<reference evidence="2 3" key="1">
    <citation type="submission" date="2020-08" db="EMBL/GenBank/DDBJ databases">
        <title>Genomic Encyclopedia of Type Strains, Phase IV (KMG-IV): sequencing the most valuable type-strain genomes for metagenomic binning, comparative biology and taxonomic classification.</title>
        <authorList>
            <person name="Goeker M."/>
        </authorList>
    </citation>
    <scope>NUCLEOTIDE SEQUENCE [LARGE SCALE GENOMIC DNA]</scope>
    <source>
        <strain evidence="2 3">YC6886</strain>
    </source>
</reference>
<feature type="domain" description="PpiC" evidence="1">
    <location>
        <begin position="6"/>
        <end position="60"/>
    </location>
</feature>
<gene>
    <name evidence="2" type="ORF">HNR46_001217</name>
</gene>
<evidence type="ECO:0000313" key="2">
    <source>
        <dbReference type="EMBL" id="MBB5350983.1"/>
    </source>
</evidence>
<evidence type="ECO:0000313" key="3">
    <source>
        <dbReference type="Proteomes" id="UP000557717"/>
    </source>
</evidence>
<dbReference type="InterPro" id="IPR046357">
    <property type="entry name" value="PPIase_dom_sf"/>
</dbReference>
<dbReference type="EMBL" id="JACHFD010000004">
    <property type="protein sequence ID" value="MBB5350983.1"/>
    <property type="molecule type" value="Genomic_DNA"/>
</dbReference>
<dbReference type="AlphaFoldDB" id="A0A840V0V8"/>
<dbReference type="Gene3D" id="3.10.50.40">
    <property type="match status" value="1"/>
</dbReference>
<sequence>MTNDSASRIRATFGEEVAAAVETMPVHRWSEPIASGFGLHLIRLEDRIPGRLPSLEEVRPEVEREWSRELRQRTRDGYLESLSQRYQVTIEWPEPSPQS</sequence>
<organism evidence="2 3">
    <name type="scientific">Haloferula luteola</name>
    <dbReference type="NCBI Taxonomy" id="595692"/>
    <lineage>
        <taxon>Bacteria</taxon>
        <taxon>Pseudomonadati</taxon>
        <taxon>Verrucomicrobiota</taxon>
        <taxon>Verrucomicrobiia</taxon>
        <taxon>Verrucomicrobiales</taxon>
        <taxon>Verrucomicrobiaceae</taxon>
        <taxon>Haloferula</taxon>
    </lineage>
</organism>
<comment type="caution">
    <text evidence="2">The sequence shown here is derived from an EMBL/GenBank/DDBJ whole genome shotgun (WGS) entry which is preliminary data.</text>
</comment>
<dbReference type="GO" id="GO:0003755">
    <property type="term" value="F:peptidyl-prolyl cis-trans isomerase activity"/>
    <property type="evidence" value="ECO:0007669"/>
    <property type="project" value="InterPro"/>
</dbReference>
<dbReference type="Pfam" id="PF13145">
    <property type="entry name" value="Rotamase_2"/>
    <property type="match status" value="1"/>
</dbReference>
<dbReference type="InterPro" id="IPR000297">
    <property type="entry name" value="PPIase_PpiC"/>
</dbReference>
<proteinExistence type="predicted"/>
<evidence type="ECO:0000259" key="1">
    <source>
        <dbReference type="Pfam" id="PF13145"/>
    </source>
</evidence>